<dbReference type="InterPro" id="IPR025665">
    <property type="entry name" value="Beta-barrel_OMP_2"/>
</dbReference>
<gene>
    <name evidence="3" type="ORF">FMM05_04450</name>
</gene>
<keyword evidence="1" id="KW-0812">Transmembrane</keyword>
<evidence type="ECO:0000259" key="2">
    <source>
        <dbReference type="Pfam" id="PF13568"/>
    </source>
</evidence>
<dbReference type="Proteomes" id="UP000320643">
    <property type="component" value="Unassembled WGS sequence"/>
</dbReference>
<keyword evidence="4" id="KW-1185">Reference proteome</keyword>
<reference evidence="3 4" key="1">
    <citation type="submission" date="2019-07" db="EMBL/GenBank/DDBJ databases">
        <title>Flavobacterium sp. nov., isolated from glacier ice.</title>
        <authorList>
            <person name="Liu Q."/>
            <person name="Xin Y.-H."/>
        </authorList>
    </citation>
    <scope>NUCLEOTIDE SEQUENCE [LARGE SCALE GENOMIC DNA]</scope>
    <source>
        <strain evidence="3 4">ZT4R6</strain>
    </source>
</reference>
<keyword evidence="1" id="KW-1133">Transmembrane helix</keyword>
<name>A0A552V837_9FLAO</name>
<feature type="transmembrane region" description="Helical" evidence="1">
    <location>
        <begin position="40"/>
        <end position="57"/>
    </location>
</feature>
<feature type="domain" description="Outer membrane protein beta-barrel" evidence="2">
    <location>
        <begin position="95"/>
        <end position="251"/>
    </location>
</feature>
<keyword evidence="1" id="KW-0472">Membrane</keyword>
<dbReference type="AlphaFoldDB" id="A0A552V837"/>
<dbReference type="OrthoDB" id="959017at2"/>
<protein>
    <submittedName>
        <fullName evidence="3">PorT family protein</fullName>
    </submittedName>
</protein>
<comment type="caution">
    <text evidence="3">The sequence shown here is derived from an EMBL/GenBank/DDBJ whole genome shotgun (WGS) entry which is preliminary data.</text>
</comment>
<organism evidence="3 4">
    <name type="scientific">Flavobacterium zepuense</name>
    <dbReference type="NCBI Taxonomy" id="2593302"/>
    <lineage>
        <taxon>Bacteria</taxon>
        <taxon>Pseudomonadati</taxon>
        <taxon>Bacteroidota</taxon>
        <taxon>Flavobacteriia</taxon>
        <taxon>Flavobacteriales</taxon>
        <taxon>Flavobacteriaceae</taxon>
        <taxon>Flavobacterium</taxon>
    </lineage>
</organism>
<proteinExistence type="predicted"/>
<evidence type="ECO:0000313" key="3">
    <source>
        <dbReference type="EMBL" id="TRW26633.1"/>
    </source>
</evidence>
<evidence type="ECO:0000313" key="4">
    <source>
        <dbReference type="Proteomes" id="UP000320643"/>
    </source>
</evidence>
<dbReference type="EMBL" id="VJVZ01000002">
    <property type="protein sequence ID" value="TRW26633.1"/>
    <property type="molecule type" value="Genomic_DNA"/>
</dbReference>
<sequence>MPGLNFRLCKLIKINHYYKSITKLLHLCTYMNTGSFMQRIYVLLFCLVGFISVAQVMETMPKDTIKLDSIPVVADPKYREDQFYATIAYNLMHGQPAGYRQYSFSTELGVGFLRDMPINKRRNHSIAIGAGYSYNNIKHNLKVDNTDPKGITYATVDREEFDKNKLVLHYLEVPLELRWRNSDSISHKFWRVYAGFKASFLFSDKAQYQPAEGATIKLKNDANLNKILYSTYLSVGWNTWNFYASYGITPIYDTAITDEGEKIKMGSLKMGLIFYIL</sequence>
<accession>A0A552V837</accession>
<dbReference type="Pfam" id="PF13568">
    <property type="entry name" value="OMP_b-brl_2"/>
    <property type="match status" value="1"/>
</dbReference>
<evidence type="ECO:0000256" key="1">
    <source>
        <dbReference type="SAM" id="Phobius"/>
    </source>
</evidence>